<dbReference type="InterPro" id="IPR026045">
    <property type="entry name" value="Ferric-bd"/>
</dbReference>
<dbReference type="PIRSF" id="PIRSF002825">
    <property type="entry name" value="CfbpA"/>
    <property type="match status" value="1"/>
</dbReference>
<dbReference type="RefSeq" id="WP_069457327.1">
    <property type="nucleotide sequence ID" value="NZ_CP034909.1"/>
</dbReference>
<dbReference type="PANTHER" id="PTHR30006">
    <property type="entry name" value="THIAMINE-BINDING PERIPLASMIC PROTEIN-RELATED"/>
    <property type="match status" value="1"/>
</dbReference>
<dbReference type="STRING" id="1752398.A8M32_05075"/>
<dbReference type="GO" id="GO:0030975">
    <property type="term" value="F:thiamine binding"/>
    <property type="evidence" value="ECO:0007669"/>
    <property type="project" value="TreeGrafter"/>
</dbReference>
<keyword evidence="4" id="KW-1185">Reference proteome</keyword>
<reference evidence="4" key="1">
    <citation type="submission" date="2016-05" db="EMBL/GenBank/DDBJ databases">
        <authorList>
            <person name="Li Y."/>
        </authorList>
    </citation>
    <scope>NUCLEOTIDE SEQUENCE [LARGE SCALE GENOMIC DNA]</scope>
    <source>
        <strain evidence="4">YIC4027</strain>
    </source>
</reference>
<keyword evidence="1" id="KW-0732">Signal</keyword>
<keyword evidence="2" id="KW-0574">Periplasm</keyword>
<dbReference type="GO" id="GO:0030288">
    <property type="term" value="C:outer membrane-bounded periplasmic space"/>
    <property type="evidence" value="ECO:0007669"/>
    <property type="project" value="TreeGrafter"/>
</dbReference>
<dbReference type="CDD" id="cd13547">
    <property type="entry name" value="PBP2_Fbp_like_2"/>
    <property type="match status" value="1"/>
</dbReference>
<evidence type="ECO:0000313" key="3">
    <source>
        <dbReference type="EMBL" id="ODR92411.1"/>
    </source>
</evidence>
<dbReference type="InterPro" id="IPR006059">
    <property type="entry name" value="SBP"/>
</dbReference>
<dbReference type="Gene3D" id="3.40.190.10">
    <property type="entry name" value="Periplasmic binding protein-like II"/>
    <property type="match status" value="2"/>
</dbReference>
<dbReference type="OrthoDB" id="305758at2"/>
<dbReference type="Proteomes" id="UP000094342">
    <property type="component" value="Unassembled WGS sequence"/>
</dbReference>
<dbReference type="AlphaFoldDB" id="A0A1E3VH10"/>
<dbReference type="GO" id="GO:0015888">
    <property type="term" value="P:thiamine transport"/>
    <property type="evidence" value="ECO:0007669"/>
    <property type="project" value="TreeGrafter"/>
</dbReference>
<accession>A0A1E3VH10</accession>
<protein>
    <submittedName>
        <fullName evidence="3">ABC transporter substrate-binding protein</fullName>
    </submittedName>
</protein>
<dbReference type="Pfam" id="PF13416">
    <property type="entry name" value="SBP_bac_8"/>
    <property type="match status" value="1"/>
</dbReference>
<comment type="caution">
    <text evidence="3">The sequence shown here is derived from an EMBL/GenBank/DDBJ whole genome shotgun (WGS) entry which is preliminary data.</text>
</comment>
<name>A0A1E3VH10_9HYPH</name>
<organism evidence="3 4">
    <name type="scientific">Sinorhizobium alkalisoli</name>
    <dbReference type="NCBI Taxonomy" id="1752398"/>
    <lineage>
        <taxon>Bacteria</taxon>
        <taxon>Pseudomonadati</taxon>
        <taxon>Pseudomonadota</taxon>
        <taxon>Alphaproteobacteria</taxon>
        <taxon>Hyphomicrobiales</taxon>
        <taxon>Rhizobiaceae</taxon>
        <taxon>Sinorhizobium/Ensifer group</taxon>
        <taxon>Sinorhizobium</taxon>
    </lineage>
</organism>
<dbReference type="EMBL" id="LYBW01000044">
    <property type="protein sequence ID" value="ODR92411.1"/>
    <property type="molecule type" value="Genomic_DNA"/>
</dbReference>
<evidence type="ECO:0000313" key="4">
    <source>
        <dbReference type="Proteomes" id="UP000094342"/>
    </source>
</evidence>
<sequence>MKTIISAVAAAAIAGLLSTAAQAESLILYTSQPNEDAQATVDAFEAANPGVEVEWVREGTTKIMAKLMAEIEAGNPAADVLLIADTVTMQRLKEAGHLMPYKSPEAAAYDAALFDADGAYYSTKMITTGIIYNTAAAMKPTGWQDLAKPEAKGLVTMPSPLTSGAALIHAQTLTAIDGLGWDYYKALAGNGATAAGGNGGVLKAVATGEKAYGMVVDFMAIREKARGAPVEFVFPAEGVSVVTEPVAILKTAKNADAAKKFVDFLLSVEGQKLASKMGYIPARDGVALPQGFPARETIKVLPVDAAAAVKNAEADLKTFSGVFGTN</sequence>
<evidence type="ECO:0000256" key="1">
    <source>
        <dbReference type="ARBA" id="ARBA00022729"/>
    </source>
</evidence>
<proteinExistence type="predicted"/>
<evidence type="ECO:0000256" key="2">
    <source>
        <dbReference type="ARBA" id="ARBA00022764"/>
    </source>
</evidence>
<dbReference type="PANTHER" id="PTHR30006:SF2">
    <property type="entry name" value="ABC TRANSPORTER SUBSTRATE-BINDING PROTEIN"/>
    <property type="match status" value="1"/>
</dbReference>
<gene>
    <name evidence="3" type="ORF">A8M32_05075</name>
</gene>
<dbReference type="GO" id="GO:0030976">
    <property type="term" value="F:thiamine pyrophosphate binding"/>
    <property type="evidence" value="ECO:0007669"/>
    <property type="project" value="TreeGrafter"/>
</dbReference>
<dbReference type="SUPFAM" id="SSF53850">
    <property type="entry name" value="Periplasmic binding protein-like II"/>
    <property type="match status" value="1"/>
</dbReference>